<dbReference type="Gene3D" id="3.20.20.70">
    <property type="entry name" value="Aldolase class I"/>
    <property type="match status" value="1"/>
</dbReference>
<dbReference type="PANTHER" id="PTHR10889:SF1">
    <property type="entry name" value="DEOXYRIBOSE-PHOSPHATE ALDOLASE"/>
    <property type="match status" value="1"/>
</dbReference>
<evidence type="ECO:0000256" key="2">
    <source>
        <dbReference type="ARBA" id="ARBA00023270"/>
    </source>
</evidence>
<protein>
    <recommendedName>
        <fullName evidence="3">Deoxyribose-phosphate aldolase</fullName>
        <ecNumber evidence="3">4.1.2.4</ecNumber>
    </recommendedName>
</protein>
<evidence type="ECO:0000313" key="5">
    <source>
        <dbReference type="Proteomes" id="UP000095468"/>
    </source>
</evidence>
<organism evidence="4 5">
    <name type="scientific">Collinsella aerofaciens</name>
    <dbReference type="NCBI Taxonomy" id="74426"/>
    <lineage>
        <taxon>Bacteria</taxon>
        <taxon>Bacillati</taxon>
        <taxon>Actinomycetota</taxon>
        <taxon>Coriobacteriia</taxon>
        <taxon>Coriobacteriales</taxon>
        <taxon>Coriobacteriaceae</taxon>
        <taxon>Collinsella</taxon>
    </lineage>
</organism>
<reference evidence="4 5" key="1">
    <citation type="submission" date="2015-09" db="EMBL/GenBank/DDBJ databases">
        <authorList>
            <consortium name="Pathogen Informatics"/>
        </authorList>
    </citation>
    <scope>NUCLEOTIDE SEQUENCE [LARGE SCALE GENOMIC DNA]</scope>
    <source>
        <strain evidence="4 5">2789STDY5608823</strain>
    </source>
</reference>
<dbReference type="GO" id="GO:0005737">
    <property type="term" value="C:cytoplasm"/>
    <property type="evidence" value="ECO:0007669"/>
    <property type="project" value="InterPro"/>
</dbReference>
<dbReference type="NCBIfam" id="TIGR00126">
    <property type="entry name" value="deoC"/>
    <property type="match status" value="1"/>
</dbReference>
<dbReference type="GO" id="GO:0004139">
    <property type="term" value="F:deoxyribose-phosphate aldolase activity"/>
    <property type="evidence" value="ECO:0007669"/>
    <property type="project" value="UniProtKB-UniRule"/>
</dbReference>
<dbReference type="RefSeq" id="WP_055286870.1">
    <property type="nucleotide sequence ID" value="NZ_CYYP01000012.1"/>
</dbReference>
<keyword evidence="1" id="KW-0963">Cytoplasm</keyword>
<dbReference type="AlphaFoldDB" id="A0A174EAE1"/>
<sequence>MTFAKPINKYIDYIDAPEDTFEQYVEKALRYNFRCVFASLQEYETGRAMLEDSDIILAGAIDFPQGTMTLEEKLARFEEYAARGFTEIDYVLNQESVENRDFVAIEREMTAIADFCRAHGITDKVIVEMCKLDGDDAAKRRVCEIALEAKPGFLKTSTGRSYGGAKLEDVRLMHEVLGDAVAIKAAGGIHNYEEACAFIEAGASALGASAGIAIVEGAPTDECR</sequence>
<dbReference type="EC" id="4.1.2.4" evidence="3"/>
<dbReference type="PIRSF" id="PIRSF001357">
    <property type="entry name" value="DeoC"/>
    <property type="match status" value="1"/>
</dbReference>
<dbReference type="EMBL" id="CYYP01000012">
    <property type="protein sequence ID" value="CUO32960.1"/>
    <property type="molecule type" value="Genomic_DNA"/>
</dbReference>
<keyword evidence="4" id="KW-0456">Lyase</keyword>
<dbReference type="SMART" id="SM01133">
    <property type="entry name" value="DeoC"/>
    <property type="match status" value="1"/>
</dbReference>
<dbReference type="InterPro" id="IPR013785">
    <property type="entry name" value="Aldolase_TIM"/>
</dbReference>
<gene>
    <name evidence="4" type="primary">deoC1</name>
    <name evidence="4" type="ORF">ERS852381_01384</name>
</gene>
<dbReference type="PANTHER" id="PTHR10889">
    <property type="entry name" value="DEOXYRIBOSE-PHOSPHATE ALDOLASE"/>
    <property type="match status" value="1"/>
</dbReference>
<evidence type="ECO:0000313" key="4">
    <source>
        <dbReference type="EMBL" id="CUO32960.1"/>
    </source>
</evidence>
<evidence type="ECO:0000256" key="1">
    <source>
        <dbReference type="ARBA" id="ARBA00022490"/>
    </source>
</evidence>
<keyword evidence="2" id="KW-0704">Schiff base</keyword>
<dbReference type="InterPro" id="IPR002915">
    <property type="entry name" value="DeoC/FbaB/LacD_aldolase"/>
</dbReference>
<dbReference type="InterPro" id="IPR011343">
    <property type="entry name" value="DeoC"/>
</dbReference>
<evidence type="ECO:0000256" key="3">
    <source>
        <dbReference type="NCBIfam" id="TIGR00126"/>
    </source>
</evidence>
<accession>A0A174EAE1</accession>
<dbReference type="SUPFAM" id="SSF51569">
    <property type="entry name" value="Aldolase"/>
    <property type="match status" value="1"/>
</dbReference>
<dbReference type="GO" id="GO:0016052">
    <property type="term" value="P:carbohydrate catabolic process"/>
    <property type="evidence" value="ECO:0007669"/>
    <property type="project" value="TreeGrafter"/>
</dbReference>
<dbReference type="GO" id="GO:0009264">
    <property type="term" value="P:deoxyribonucleotide catabolic process"/>
    <property type="evidence" value="ECO:0007669"/>
    <property type="project" value="UniProtKB-UniRule"/>
</dbReference>
<name>A0A174EAE1_9ACTN</name>
<proteinExistence type="predicted"/>
<dbReference type="Proteomes" id="UP000095468">
    <property type="component" value="Unassembled WGS sequence"/>
</dbReference>